<dbReference type="EC" id="2.3.1.1" evidence="10"/>
<dbReference type="GO" id="GO:0004358">
    <property type="term" value="F:L-glutamate N-acetyltransferase activity, acting on acetyl-L-ornithine as donor"/>
    <property type="evidence" value="ECO:0007669"/>
    <property type="project" value="UniProtKB-UniRule"/>
</dbReference>
<comment type="pathway">
    <text evidence="10">Amino-acid biosynthesis; L-arginine biosynthesis; N(2)-acetyl-L-ornithine from L-glutamate: step 1/4.</text>
</comment>
<reference evidence="12" key="1">
    <citation type="submission" date="2017-07" db="EMBL/GenBank/DDBJ databases">
        <title>Leptospira spp. isolated from tropical soils.</title>
        <authorList>
            <person name="Thibeaux R."/>
            <person name="Iraola G."/>
            <person name="Ferres I."/>
            <person name="Bierque E."/>
            <person name="Girault D."/>
            <person name="Soupe-Gilbert M.-E."/>
            <person name="Picardeau M."/>
            <person name="Goarant C."/>
        </authorList>
    </citation>
    <scope>NUCLEOTIDE SEQUENCE [LARGE SCALE GENOMIC DNA]</scope>
    <source>
        <strain evidence="12">ATI7-C-A5</strain>
    </source>
</reference>
<feature type="chain" id="PRO_5044509141" description="Arginine biosynthesis bifunctional protein ArgJ alpha chain" evidence="10">
    <location>
        <begin position="1"/>
        <end position="176"/>
    </location>
</feature>
<dbReference type="NCBIfam" id="NF003802">
    <property type="entry name" value="PRK05388.1"/>
    <property type="match status" value="1"/>
</dbReference>
<dbReference type="EC" id="2.3.1.35" evidence="10"/>
<evidence type="ECO:0000313" key="13">
    <source>
        <dbReference type="Proteomes" id="UP000232122"/>
    </source>
</evidence>
<evidence type="ECO:0000256" key="2">
    <source>
        <dbReference type="ARBA" id="ARBA00006774"/>
    </source>
</evidence>
<name>A0A2N0B4S0_9LEPT</name>
<dbReference type="RefSeq" id="WP_100765635.1">
    <property type="nucleotide sequence ID" value="NZ_NPEF02000001.1"/>
</dbReference>
<keyword evidence="4 10" id="KW-0963">Cytoplasm</keyword>
<dbReference type="AlphaFoldDB" id="A0A2N0B4S0"/>
<proteinExistence type="inferred from homology"/>
<dbReference type="NCBIfam" id="TIGR00120">
    <property type="entry name" value="ArgJ"/>
    <property type="match status" value="1"/>
</dbReference>
<evidence type="ECO:0000256" key="1">
    <source>
        <dbReference type="ARBA" id="ARBA00004496"/>
    </source>
</evidence>
<dbReference type="InterPro" id="IPR016117">
    <property type="entry name" value="ArgJ-like_dom_sf"/>
</dbReference>
<keyword evidence="6 10" id="KW-0028">Amino-acid biosynthesis</keyword>
<dbReference type="GO" id="GO:0006526">
    <property type="term" value="P:L-arginine biosynthetic process"/>
    <property type="evidence" value="ECO:0007669"/>
    <property type="project" value="UniProtKB-UniRule"/>
</dbReference>
<dbReference type="OrthoDB" id="9804242at2"/>
<gene>
    <name evidence="10 11" type="primary">argJ</name>
    <name evidence="11" type="ORF">CH379_000965</name>
    <name evidence="12" type="ORF">CH379_18050</name>
</gene>
<evidence type="ECO:0000256" key="9">
    <source>
        <dbReference type="ARBA" id="ARBA00023315"/>
    </source>
</evidence>
<keyword evidence="8 10" id="KW-0068">Autocatalytic cleavage</keyword>
<keyword evidence="13" id="KW-1185">Reference proteome</keyword>
<feature type="site" description="Involved in the stabilization of negative charge on the oxyanion by the formation of the oxyanion hole" evidence="10">
    <location>
        <position position="104"/>
    </location>
</feature>
<dbReference type="UniPathway" id="UPA00068">
    <property type="reaction ID" value="UER00106"/>
</dbReference>
<feature type="site" description="Cleavage; by autolysis" evidence="10">
    <location>
        <begin position="176"/>
        <end position="177"/>
    </location>
</feature>
<feature type="chain" id="PRO_5044509140" description="Arginine biosynthesis bifunctional protein ArgJ beta chain" evidence="10">
    <location>
        <begin position="177"/>
        <end position="383"/>
    </location>
</feature>
<accession>A0A2N0B4S0</accession>
<comment type="similarity">
    <text evidence="2 10">Belongs to the ArgJ family.</text>
</comment>
<feature type="binding site" evidence="10">
    <location>
        <position position="166"/>
    </location>
    <ligand>
        <name>substrate</name>
    </ligand>
</feature>
<feature type="binding site" evidence="10">
    <location>
        <position position="177"/>
    </location>
    <ligand>
        <name>substrate</name>
    </ligand>
</feature>
<dbReference type="FunFam" id="3.10.20.340:FF:000003">
    <property type="entry name" value="Arginine biosynthesis bifunctional protein ArgJ"/>
    <property type="match status" value="1"/>
</dbReference>
<evidence type="ECO:0000256" key="6">
    <source>
        <dbReference type="ARBA" id="ARBA00022605"/>
    </source>
</evidence>
<dbReference type="GO" id="GO:0006592">
    <property type="term" value="P:ornithine biosynthetic process"/>
    <property type="evidence" value="ECO:0007669"/>
    <property type="project" value="TreeGrafter"/>
</dbReference>
<feature type="active site" description="Nucleophile" evidence="10">
    <location>
        <position position="177"/>
    </location>
</feature>
<dbReference type="InterPro" id="IPR042195">
    <property type="entry name" value="ArgJ_beta_C"/>
</dbReference>
<dbReference type="GO" id="GO:0005737">
    <property type="term" value="C:cytoplasm"/>
    <property type="evidence" value="ECO:0007669"/>
    <property type="project" value="UniProtKB-SubCell"/>
</dbReference>
<dbReference type="PANTHER" id="PTHR23100:SF0">
    <property type="entry name" value="ARGININE BIOSYNTHESIS BIFUNCTIONAL PROTEIN ARGJ, MITOCHONDRIAL"/>
    <property type="match status" value="1"/>
</dbReference>
<comment type="catalytic activity">
    <reaction evidence="10">
        <text>N(2)-acetyl-L-ornithine + L-glutamate = N-acetyl-L-glutamate + L-ornithine</text>
        <dbReference type="Rhea" id="RHEA:15349"/>
        <dbReference type="ChEBI" id="CHEBI:29985"/>
        <dbReference type="ChEBI" id="CHEBI:44337"/>
        <dbReference type="ChEBI" id="CHEBI:46911"/>
        <dbReference type="ChEBI" id="CHEBI:57805"/>
        <dbReference type="EC" id="2.3.1.35"/>
    </reaction>
</comment>
<dbReference type="Gene3D" id="3.10.20.340">
    <property type="entry name" value="ArgJ beta chain, C-terminal domain"/>
    <property type="match status" value="1"/>
</dbReference>
<evidence type="ECO:0000256" key="8">
    <source>
        <dbReference type="ARBA" id="ARBA00022813"/>
    </source>
</evidence>
<dbReference type="Pfam" id="PF01960">
    <property type="entry name" value="ArgJ"/>
    <property type="match status" value="1"/>
</dbReference>
<comment type="catalytic activity">
    <reaction evidence="10">
        <text>L-glutamate + acetyl-CoA = N-acetyl-L-glutamate + CoA + H(+)</text>
        <dbReference type="Rhea" id="RHEA:24292"/>
        <dbReference type="ChEBI" id="CHEBI:15378"/>
        <dbReference type="ChEBI" id="CHEBI:29985"/>
        <dbReference type="ChEBI" id="CHEBI:44337"/>
        <dbReference type="ChEBI" id="CHEBI:57287"/>
        <dbReference type="ChEBI" id="CHEBI:57288"/>
        <dbReference type="EC" id="2.3.1.1"/>
    </reaction>
</comment>
<evidence type="ECO:0000256" key="5">
    <source>
        <dbReference type="ARBA" id="ARBA00022571"/>
    </source>
</evidence>
<keyword evidence="7 10" id="KW-0808">Transferase</keyword>
<keyword evidence="10" id="KW-0511">Multifunctional enzyme</keyword>
<dbReference type="PANTHER" id="PTHR23100">
    <property type="entry name" value="ARGININE BIOSYNTHESIS BIFUNCTIONAL PROTEIN ARGJ"/>
    <property type="match status" value="1"/>
</dbReference>
<protein>
    <recommendedName>
        <fullName evidence="10">Arginine biosynthesis bifunctional protein ArgJ</fullName>
    </recommendedName>
    <domain>
        <recommendedName>
            <fullName evidence="10">Glutamate N-acetyltransferase</fullName>
            <ecNumber evidence="10">2.3.1.35</ecNumber>
        </recommendedName>
        <alternativeName>
            <fullName evidence="10">Ornithine acetyltransferase</fullName>
            <shortName evidence="10">OATase</shortName>
        </alternativeName>
        <alternativeName>
            <fullName evidence="10">Ornithine transacetylase</fullName>
        </alternativeName>
    </domain>
    <domain>
        <recommendedName>
            <fullName evidence="10">Amino-acid acetyltransferase</fullName>
            <ecNumber evidence="10">2.3.1.1</ecNumber>
        </recommendedName>
        <alternativeName>
            <fullName evidence="10">N-acetylglutamate synthase</fullName>
            <shortName evidence="10">AGSase</shortName>
        </alternativeName>
    </domain>
    <component>
        <recommendedName>
            <fullName evidence="10">Arginine biosynthesis bifunctional protein ArgJ alpha chain</fullName>
        </recommendedName>
    </component>
    <component>
        <recommendedName>
            <fullName evidence="10">Arginine biosynthesis bifunctional protein ArgJ beta chain</fullName>
        </recommendedName>
    </component>
</protein>
<dbReference type="FunFam" id="3.60.70.12:FF:000001">
    <property type="entry name" value="Arginine biosynthesis bifunctional protein ArgJ, chloroplastic"/>
    <property type="match status" value="1"/>
</dbReference>
<dbReference type="SUPFAM" id="SSF56266">
    <property type="entry name" value="DmpA/ArgJ-like"/>
    <property type="match status" value="1"/>
</dbReference>
<dbReference type="HAMAP" id="MF_01106">
    <property type="entry name" value="ArgJ"/>
    <property type="match status" value="1"/>
</dbReference>
<evidence type="ECO:0000256" key="10">
    <source>
        <dbReference type="HAMAP-Rule" id="MF_01106"/>
    </source>
</evidence>
<reference evidence="11 13" key="2">
    <citation type="journal article" date="2018" name="Microb. Genom.">
        <title>Deciphering the unexplored Leptospira diversity from soils uncovers genomic evolution to virulence.</title>
        <authorList>
            <person name="Thibeaux R."/>
            <person name="Iraola G."/>
            <person name="Ferres I."/>
            <person name="Bierque E."/>
            <person name="Girault D."/>
            <person name="Soupe-Gilbert M.E."/>
            <person name="Picardeau M."/>
            <person name="Goarant C."/>
        </authorList>
    </citation>
    <scope>NUCLEOTIDE SEQUENCE [LARGE SCALE GENOMIC DNA]</scope>
    <source>
        <strain evidence="11 13">ATI7-C-A5</strain>
    </source>
</reference>
<comment type="pathway">
    <text evidence="10">Amino-acid biosynthesis; L-arginine biosynthesis; L-ornithine and N-acetyl-L-glutamate from L-glutamate and N(2)-acetyl-L-ornithine (cyclic): step 1/1.</text>
</comment>
<dbReference type="GO" id="GO:0004042">
    <property type="term" value="F:L-glutamate N-acetyltransferase activity"/>
    <property type="evidence" value="ECO:0007669"/>
    <property type="project" value="UniProtKB-UniRule"/>
</dbReference>
<comment type="function">
    <text evidence="10">Catalyzes two activities which are involved in the cyclic version of arginine biosynthesis: the synthesis of N-acetylglutamate from glutamate and acetyl-CoA as the acetyl donor, and of ornithine by transacetylation between N(2)-acetylornithine and glutamate.</text>
</comment>
<dbReference type="Proteomes" id="UP000232122">
    <property type="component" value="Unassembled WGS sequence"/>
</dbReference>
<feature type="site" description="Involved in the stabilization of negative charge on the oxyanion by the formation of the oxyanion hole" evidence="10">
    <location>
        <position position="103"/>
    </location>
</feature>
<dbReference type="EMBL" id="NPEF02000001">
    <property type="protein sequence ID" value="MDV6234201.1"/>
    <property type="molecule type" value="Genomic_DNA"/>
</dbReference>
<keyword evidence="5 10" id="KW-0055">Arginine biosynthesis</keyword>
<organism evidence="12">
    <name type="scientific">Leptospira ellisii</name>
    <dbReference type="NCBI Taxonomy" id="2023197"/>
    <lineage>
        <taxon>Bacteria</taxon>
        <taxon>Pseudomonadati</taxon>
        <taxon>Spirochaetota</taxon>
        <taxon>Spirochaetia</taxon>
        <taxon>Leptospirales</taxon>
        <taxon>Leptospiraceae</taxon>
        <taxon>Leptospira</taxon>
    </lineage>
</organism>
<evidence type="ECO:0000256" key="4">
    <source>
        <dbReference type="ARBA" id="ARBA00022490"/>
    </source>
</evidence>
<evidence type="ECO:0000256" key="3">
    <source>
        <dbReference type="ARBA" id="ARBA00011475"/>
    </source>
</evidence>
<sequence>MPKGFSSFGINIGIKDKTKDFGVIYSEVPCKAAAVFTKNNYPGAPVIVGKEHVRSGVLQAIVINSKNSNVATGERGVENSREICRTIGESLGISETLVLPSSTGVIGVPLKMEVILPACKKAKELLKPGNLEEVAEAIMTTDTRKKISFRKIKTKSGEATIFGIAKGAGMIEPNMATMLCYILSDASLPENTNLYSVLKSSVDKSFNCLSIDSDTSTSDTVVLLCNGLAGEADEAEFSRALEEISVDLTKLIAIDGEGATKLIELTVSSAKNETQARKIGKSILNSPLVKTAIYGGDPNWGRLVMAVGKVFDEPIPFEGLEIYFGDLPVKGATPETLKKLSEYLKNNTEISLNVVLNVGATSMKFWGCDLTEKYIEENAYYTT</sequence>
<dbReference type="InterPro" id="IPR002813">
    <property type="entry name" value="Arg_biosynth_ArgJ"/>
</dbReference>
<dbReference type="EMBL" id="NPEF01000257">
    <property type="protein sequence ID" value="PJZ91545.1"/>
    <property type="molecule type" value="Genomic_DNA"/>
</dbReference>
<feature type="binding site" evidence="10">
    <location>
        <position position="140"/>
    </location>
    <ligand>
        <name>substrate</name>
    </ligand>
</feature>
<comment type="subcellular location">
    <subcellularLocation>
        <location evidence="1 10">Cytoplasm</location>
    </subcellularLocation>
</comment>
<feature type="binding site" evidence="10">
    <location>
        <position position="383"/>
    </location>
    <ligand>
        <name>substrate</name>
    </ligand>
</feature>
<feature type="binding site" evidence="10">
    <location>
        <position position="257"/>
    </location>
    <ligand>
        <name>substrate</name>
    </ligand>
</feature>
<keyword evidence="9 10" id="KW-0012">Acyltransferase</keyword>
<reference evidence="11" key="3">
    <citation type="submission" date="2023-10" db="EMBL/GenBank/DDBJ databases">
        <authorList>
            <person name="Picardeau M."/>
            <person name="Thibeaux R."/>
        </authorList>
    </citation>
    <scope>NUCLEOTIDE SEQUENCE</scope>
    <source>
        <strain evidence="11">ATI7-C-A5</strain>
    </source>
</reference>
<evidence type="ECO:0000313" key="11">
    <source>
        <dbReference type="EMBL" id="MDV6234201.1"/>
    </source>
</evidence>
<comment type="subunit">
    <text evidence="3 10">Heterotetramer of two alpha and two beta chains.</text>
</comment>
<comment type="caution">
    <text evidence="12">The sequence shown here is derived from an EMBL/GenBank/DDBJ whole genome shotgun (WGS) entry which is preliminary data.</text>
</comment>
<dbReference type="CDD" id="cd02152">
    <property type="entry name" value="OAT"/>
    <property type="match status" value="1"/>
</dbReference>
<evidence type="ECO:0000256" key="7">
    <source>
        <dbReference type="ARBA" id="ARBA00022679"/>
    </source>
</evidence>
<dbReference type="Gene3D" id="3.60.70.12">
    <property type="entry name" value="L-amino peptidase D-ALA esterase/amidase"/>
    <property type="match status" value="1"/>
</dbReference>
<evidence type="ECO:0000313" key="12">
    <source>
        <dbReference type="EMBL" id="PJZ91545.1"/>
    </source>
</evidence>
<feature type="binding site" evidence="10">
    <location>
        <position position="378"/>
    </location>
    <ligand>
        <name>substrate</name>
    </ligand>
</feature>